<organism evidence="2 3">
    <name type="scientific">Rasiella rasia</name>
    <dbReference type="NCBI Taxonomy" id="2744027"/>
    <lineage>
        <taxon>Bacteria</taxon>
        <taxon>Pseudomonadati</taxon>
        <taxon>Bacteroidota</taxon>
        <taxon>Flavobacteriia</taxon>
        <taxon>Flavobacteriales</taxon>
        <taxon>Flavobacteriaceae</taxon>
        <taxon>Rasiella</taxon>
    </lineage>
</organism>
<dbReference type="EMBL" id="CP049057">
    <property type="protein sequence ID" value="QIE59244.1"/>
    <property type="molecule type" value="Genomic_DNA"/>
</dbReference>
<dbReference type="Pfam" id="PF23019">
    <property type="entry name" value="DUF7033"/>
    <property type="match status" value="1"/>
</dbReference>
<proteinExistence type="predicted"/>
<feature type="domain" description="DUF7033" evidence="1">
    <location>
        <begin position="95"/>
        <end position="183"/>
    </location>
</feature>
<gene>
    <name evidence="2" type="ORF">G5B37_06610</name>
</gene>
<dbReference type="RefSeq" id="WP_164679269.1">
    <property type="nucleotide sequence ID" value="NZ_CP049057.1"/>
</dbReference>
<evidence type="ECO:0000259" key="1">
    <source>
        <dbReference type="Pfam" id="PF23019"/>
    </source>
</evidence>
<name>A0A6G6GL47_9FLAO</name>
<sequence>MLLVYCQKITPRFTYAFKHLLYRILGLEVSFTSVIEEFIGYDGAKMSYGKQPLGNELFVQEIGLLSQQGIEDVNLTVKDWNGIPTFFSTSEKSSIPFDMFSAAFYLLSRYEEYLPHVKDSAGRYPASESISFKHDFLELPIVDIWAFTFKDILTTSFSEITFPKKKHTIHNILQIQRPFQYEQKGLFRSVIGYVRDLSKFKLKPLAERTKVLLKVRKDPFNTFTWIVNVAKRSSSHLTAFFLLGENESYHDSLNTHRKSFKQLVKYVGDYKEIGLLYSGQSLESFETLQTEKKRIEAITNRTLKSAKQANFVLSLPENYRNLIELEIVKDFTMAYHDQPGFRGGTCTPFLFYDLDYEIKTPLLLHPVAVTTEALSTFDSHKIETKVNKLLREVMTVKGTFSMVFRNEDFVAEDSNEIWRTLFSETLQDYA</sequence>
<reference evidence="2 3" key="1">
    <citation type="submission" date="2020-02" db="EMBL/GenBank/DDBJ databases">
        <title>Complete genome sequence of Flavobacteriaceae bacterium.</title>
        <authorList>
            <person name="Kim S.-J."/>
            <person name="Kim Y.-S."/>
            <person name="Kim K.-H."/>
        </authorList>
    </citation>
    <scope>NUCLEOTIDE SEQUENCE [LARGE SCALE GENOMIC DNA]</scope>
    <source>
        <strain evidence="2 3">RR4-40</strain>
    </source>
</reference>
<dbReference type="InterPro" id="IPR054297">
    <property type="entry name" value="DUF7033"/>
</dbReference>
<evidence type="ECO:0000313" key="3">
    <source>
        <dbReference type="Proteomes" id="UP000505306"/>
    </source>
</evidence>
<protein>
    <recommendedName>
        <fullName evidence="1">DUF7033 domain-containing protein</fullName>
    </recommendedName>
</protein>
<dbReference type="AlphaFoldDB" id="A0A6G6GL47"/>
<dbReference type="KEGG" id="mgel:G5B37_06610"/>
<dbReference type="Proteomes" id="UP000505306">
    <property type="component" value="Chromosome"/>
</dbReference>
<accession>A0A6G6GL47</accession>
<keyword evidence="3" id="KW-1185">Reference proteome</keyword>
<evidence type="ECO:0000313" key="2">
    <source>
        <dbReference type="EMBL" id="QIE59244.1"/>
    </source>
</evidence>